<accession>A0A6L9Y2E5</accession>
<dbReference type="EMBL" id="JAAGWY010000004">
    <property type="protein sequence ID" value="NEN07458.1"/>
    <property type="molecule type" value="Genomic_DNA"/>
</dbReference>
<comment type="caution">
    <text evidence="2">The sequence shown here is derived from an EMBL/GenBank/DDBJ whole genome shotgun (WGS) entry which is preliminary data.</text>
</comment>
<dbReference type="SMART" id="SM01118">
    <property type="entry name" value="CYTH"/>
    <property type="match status" value="1"/>
</dbReference>
<organism evidence="2 3">
    <name type="scientific">Leifsonia tongyongensis</name>
    <dbReference type="NCBI Taxonomy" id="1268043"/>
    <lineage>
        <taxon>Bacteria</taxon>
        <taxon>Bacillati</taxon>
        <taxon>Actinomycetota</taxon>
        <taxon>Actinomycetes</taxon>
        <taxon>Micrococcales</taxon>
        <taxon>Microbacteriaceae</taxon>
        <taxon>Leifsonia</taxon>
    </lineage>
</organism>
<evidence type="ECO:0000313" key="3">
    <source>
        <dbReference type="Proteomes" id="UP000474967"/>
    </source>
</evidence>
<dbReference type="Proteomes" id="UP000474967">
    <property type="component" value="Unassembled WGS sequence"/>
</dbReference>
<keyword evidence="3" id="KW-1185">Reference proteome</keyword>
<dbReference type="PROSITE" id="PS51707">
    <property type="entry name" value="CYTH"/>
    <property type="match status" value="1"/>
</dbReference>
<dbReference type="Pfam" id="PF01928">
    <property type="entry name" value="CYTH"/>
    <property type="match status" value="1"/>
</dbReference>
<feature type="domain" description="CYTH" evidence="1">
    <location>
        <begin position="6"/>
        <end position="216"/>
    </location>
</feature>
<protein>
    <submittedName>
        <fullName evidence="2">CYTH domain-containing protein</fullName>
    </submittedName>
</protein>
<proteinExistence type="predicted"/>
<dbReference type="InterPro" id="IPR033469">
    <property type="entry name" value="CYTH-like_dom_sf"/>
</dbReference>
<dbReference type="Gene3D" id="2.40.320.10">
    <property type="entry name" value="Hypothetical Protein Pfu-838710-001"/>
    <property type="match status" value="1"/>
</dbReference>
<dbReference type="SUPFAM" id="SSF55154">
    <property type="entry name" value="CYTH-like phosphatases"/>
    <property type="match status" value="1"/>
</dbReference>
<sequence>MTKRSQVEIERKYDVDERAVPPRLVGAGPVALESDPETVELVAVYFDTPGLELAHHRIALRVRHGGGDAGWTVKLPGDEGRTELSWPLGAAEGVQPGSQPPPGEVVDAVREYIGDAPLEPLARVTNIRTTVILQDAAGFAIAELCDDHVSSEGLRGPEDPSSVRRWREWEVELLEAAPDTRERRAALLDDIEARVLEAGARPSTSSSKLARALGVDSLGS</sequence>
<gene>
    <name evidence="2" type="ORF">G3T36_16480</name>
</gene>
<dbReference type="InterPro" id="IPR023577">
    <property type="entry name" value="CYTH_domain"/>
</dbReference>
<dbReference type="CDD" id="cd07374">
    <property type="entry name" value="CYTH-like_Pase"/>
    <property type="match status" value="1"/>
</dbReference>
<name>A0A6L9Y2E5_9MICO</name>
<evidence type="ECO:0000313" key="2">
    <source>
        <dbReference type="EMBL" id="NEN07458.1"/>
    </source>
</evidence>
<dbReference type="RefSeq" id="WP_163290914.1">
    <property type="nucleotide sequence ID" value="NZ_JAAGWY010000004.1"/>
</dbReference>
<dbReference type="AlphaFoldDB" id="A0A6L9Y2E5"/>
<evidence type="ECO:0000259" key="1">
    <source>
        <dbReference type="PROSITE" id="PS51707"/>
    </source>
</evidence>
<reference evidence="2 3" key="1">
    <citation type="journal article" date="2014" name="J. Microbiol.">
        <title>Diaminobutyricibacter tongyongensis gen. nov., sp. nov. and Homoserinibacter gongjuensis gen. nov., sp. nov. belong to the family Microbacteriaceae.</title>
        <authorList>
            <person name="Kim S.J."/>
            <person name="Ahn J.H."/>
            <person name="Weon H.Y."/>
            <person name="Hamada M."/>
            <person name="Suzuki K."/>
            <person name="Kwon S.W."/>
        </authorList>
    </citation>
    <scope>NUCLEOTIDE SEQUENCE [LARGE SCALE GENOMIC DNA]</scope>
    <source>
        <strain evidence="2 3">NBRC 108724</strain>
    </source>
</reference>